<evidence type="ECO:0008006" key="5">
    <source>
        <dbReference type="Google" id="ProtNLM"/>
    </source>
</evidence>
<dbReference type="AlphaFoldDB" id="A0A3S0K5M5"/>
<feature type="transmembrane region" description="Helical" evidence="2">
    <location>
        <begin position="133"/>
        <end position="151"/>
    </location>
</feature>
<keyword evidence="2" id="KW-0472">Membrane</keyword>
<name>A0A3S0K5M5_9PROT</name>
<evidence type="ECO:0000313" key="3">
    <source>
        <dbReference type="EMBL" id="RTR21084.1"/>
    </source>
</evidence>
<keyword evidence="4" id="KW-1185">Reference proteome</keyword>
<organism evidence="3 4">
    <name type="scientific">Azospirillum griseum</name>
    <dbReference type="NCBI Taxonomy" id="2496639"/>
    <lineage>
        <taxon>Bacteria</taxon>
        <taxon>Pseudomonadati</taxon>
        <taxon>Pseudomonadota</taxon>
        <taxon>Alphaproteobacteria</taxon>
        <taxon>Rhodospirillales</taxon>
        <taxon>Azospirillaceae</taxon>
        <taxon>Azospirillum</taxon>
    </lineage>
</organism>
<evidence type="ECO:0000256" key="2">
    <source>
        <dbReference type="SAM" id="Phobius"/>
    </source>
</evidence>
<feature type="region of interest" description="Disordered" evidence="1">
    <location>
        <begin position="195"/>
        <end position="221"/>
    </location>
</feature>
<sequence>MIQSETVPSPTSDGSDHPVSVLLRFHSASNRGAPFQVERSRVLASLRDAPGCRAVVELGPPPETPGDVCVVAQFDGAASWRLWRDGSQWAGWFGDPSERVGSPTVQECYGSAARLVLPALHPGGPPPRRKMAVVMWISVYPTITALLWLLWPLVQGFPLPLRTLALSVVMVPLMVWVIVPWVTARLAPWLRATGHRSGSRQAGSDLARESAQRIKAESTAA</sequence>
<dbReference type="InterPro" id="IPR038762">
    <property type="entry name" value="ABM_predict"/>
</dbReference>
<comment type="caution">
    <text evidence="3">The sequence shown here is derived from an EMBL/GenBank/DDBJ whole genome shotgun (WGS) entry which is preliminary data.</text>
</comment>
<keyword evidence="2" id="KW-0812">Transmembrane</keyword>
<feature type="transmembrane region" description="Helical" evidence="2">
    <location>
        <begin position="163"/>
        <end position="182"/>
    </location>
</feature>
<proteinExistence type="predicted"/>
<gene>
    <name evidence="3" type="ORF">EJ903_10140</name>
</gene>
<keyword evidence="2" id="KW-1133">Transmembrane helix</keyword>
<dbReference type="OrthoDB" id="7852744at2"/>
<dbReference type="Proteomes" id="UP000277007">
    <property type="component" value="Unassembled WGS sequence"/>
</dbReference>
<dbReference type="PANTHER" id="PTHR40057:SF1">
    <property type="entry name" value="SLR1162 PROTEIN"/>
    <property type="match status" value="1"/>
</dbReference>
<evidence type="ECO:0000313" key="4">
    <source>
        <dbReference type="Proteomes" id="UP000277007"/>
    </source>
</evidence>
<protein>
    <recommendedName>
        <fullName evidence="5">ABM domain-containing protein</fullName>
    </recommendedName>
</protein>
<reference evidence="3 4" key="1">
    <citation type="submission" date="2018-12" db="EMBL/GenBank/DDBJ databases">
        <authorList>
            <person name="Yang Y."/>
        </authorList>
    </citation>
    <scope>NUCLEOTIDE SEQUENCE [LARGE SCALE GENOMIC DNA]</scope>
    <source>
        <strain evidence="3 4">L-25-5w-1</strain>
    </source>
</reference>
<feature type="compositionally biased region" description="Basic and acidic residues" evidence="1">
    <location>
        <begin position="206"/>
        <end position="221"/>
    </location>
</feature>
<dbReference type="RefSeq" id="WP_126614719.1">
    <property type="nucleotide sequence ID" value="NZ_JBHUCY010000029.1"/>
</dbReference>
<evidence type="ECO:0000256" key="1">
    <source>
        <dbReference type="SAM" id="MobiDB-lite"/>
    </source>
</evidence>
<dbReference type="PANTHER" id="PTHR40057">
    <property type="entry name" value="SLR1162 PROTEIN"/>
    <property type="match status" value="1"/>
</dbReference>
<accession>A0A3S0K5M5</accession>
<dbReference type="EMBL" id="RXMA01000007">
    <property type="protein sequence ID" value="RTR21084.1"/>
    <property type="molecule type" value="Genomic_DNA"/>
</dbReference>